<evidence type="ECO:0000256" key="1">
    <source>
        <dbReference type="SAM" id="Phobius"/>
    </source>
</evidence>
<dbReference type="InterPro" id="IPR013099">
    <property type="entry name" value="K_chnl_dom"/>
</dbReference>
<organism evidence="3 4">
    <name type="scientific">Agarivorans gilvus</name>
    <dbReference type="NCBI Taxonomy" id="680279"/>
    <lineage>
        <taxon>Bacteria</taxon>
        <taxon>Pseudomonadati</taxon>
        <taxon>Pseudomonadota</taxon>
        <taxon>Gammaproteobacteria</taxon>
        <taxon>Alteromonadales</taxon>
        <taxon>Alteromonadaceae</taxon>
        <taxon>Agarivorans</taxon>
    </lineage>
</organism>
<dbReference type="Gene3D" id="2.160.20.80">
    <property type="entry name" value="E3 ubiquitin-protein ligase SopA"/>
    <property type="match status" value="1"/>
</dbReference>
<evidence type="ECO:0000259" key="2">
    <source>
        <dbReference type="Pfam" id="PF07885"/>
    </source>
</evidence>
<dbReference type="Pfam" id="PF07885">
    <property type="entry name" value="Ion_trans_2"/>
    <property type="match status" value="1"/>
</dbReference>
<gene>
    <name evidence="3" type="ORF">GCM10007414_23860</name>
</gene>
<feature type="transmembrane region" description="Helical" evidence="1">
    <location>
        <begin position="227"/>
        <end position="249"/>
    </location>
</feature>
<sequence>MTSSASCRYQDSSGACCSAAAQEHGLCFWHDPEADKSGEHIKAQLESYAQNGGLLRGLQLQNAQLAGINLVKYNSKQGYDMTGADLYRANLNGAHLFNLQLSHGSLMKADLRNANLNHADLSLSNLLGCKLDHCKCDSLRVGNQLLQEQWAEEANKQQDLEAMTDYYQQAEEIYRSLRKMTEAEGLFTTAGQFLRKELTMRRYQMPEYSYQRGISKLVDWVCGYGELPMRVVVTSMMIILSCALIYFFTGIHFNGNIVALNLDHSLEQNLIAFAECLYYSVVTFTTLGYGDFTPVGVSRVFAAIEAFSGSFIIALFVVVFVKKMTR</sequence>
<dbReference type="Proteomes" id="UP000651977">
    <property type="component" value="Unassembled WGS sequence"/>
</dbReference>
<reference evidence="4" key="1">
    <citation type="journal article" date="2019" name="Int. J. Syst. Evol. Microbiol.">
        <title>The Global Catalogue of Microorganisms (GCM) 10K type strain sequencing project: providing services to taxonomists for standard genome sequencing and annotation.</title>
        <authorList>
            <consortium name="The Broad Institute Genomics Platform"/>
            <consortium name="The Broad Institute Genome Sequencing Center for Infectious Disease"/>
            <person name="Wu L."/>
            <person name="Ma J."/>
        </authorList>
    </citation>
    <scope>NUCLEOTIDE SEQUENCE [LARGE SCALE GENOMIC DNA]</scope>
    <source>
        <strain evidence="4">CGMCC 1.10131</strain>
    </source>
</reference>
<proteinExistence type="predicted"/>
<feature type="domain" description="Potassium channel" evidence="2">
    <location>
        <begin position="237"/>
        <end position="325"/>
    </location>
</feature>
<dbReference type="Pfam" id="PF00805">
    <property type="entry name" value="Pentapeptide"/>
    <property type="match status" value="1"/>
</dbReference>
<dbReference type="RefSeq" id="WP_055734739.1">
    <property type="nucleotide sequence ID" value="NZ_BMDY01000013.1"/>
</dbReference>
<keyword evidence="1" id="KW-0472">Membrane</keyword>
<comment type="caution">
    <text evidence="3">The sequence shown here is derived from an EMBL/GenBank/DDBJ whole genome shotgun (WGS) entry which is preliminary data.</text>
</comment>
<feature type="transmembrane region" description="Helical" evidence="1">
    <location>
        <begin position="301"/>
        <end position="321"/>
    </location>
</feature>
<dbReference type="Gene3D" id="1.10.287.70">
    <property type="match status" value="1"/>
</dbReference>
<name>A0ABQ1I3L2_9ALTE</name>
<accession>A0ABQ1I3L2</accession>
<dbReference type="SUPFAM" id="SSF141571">
    <property type="entry name" value="Pentapeptide repeat-like"/>
    <property type="match status" value="1"/>
</dbReference>
<dbReference type="EMBL" id="BMDY01000013">
    <property type="protein sequence ID" value="GGB09708.1"/>
    <property type="molecule type" value="Genomic_DNA"/>
</dbReference>
<keyword evidence="4" id="KW-1185">Reference proteome</keyword>
<protein>
    <recommendedName>
        <fullName evidence="2">Potassium channel domain-containing protein</fullName>
    </recommendedName>
</protein>
<dbReference type="InterPro" id="IPR001646">
    <property type="entry name" value="5peptide_repeat"/>
</dbReference>
<evidence type="ECO:0000313" key="4">
    <source>
        <dbReference type="Proteomes" id="UP000651977"/>
    </source>
</evidence>
<dbReference type="SUPFAM" id="SSF81324">
    <property type="entry name" value="Voltage-gated potassium channels"/>
    <property type="match status" value="1"/>
</dbReference>
<evidence type="ECO:0000313" key="3">
    <source>
        <dbReference type="EMBL" id="GGB09708.1"/>
    </source>
</evidence>
<keyword evidence="1" id="KW-0812">Transmembrane</keyword>
<keyword evidence="1" id="KW-1133">Transmembrane helix</keyword>